<dbReference type="InterPro" id="IPR012338">
    <property type="entry name" value="Beta-lactam/transpept-like"/>
</dbReference>
<evidence type="ECO:0000256" key="14">
    <source>
        <dbReference type="ARBA" id="ARBA00022801"/>
    </source>
</evidence>
<protein>
    <recommendedName>
        <fullName evidence="6">Penicillin-binding protein 1A</fullName>
        <ecNumber evidence="24">2.4.99.28</ecNumber>
        <ecNumber evidence="5">3.4.16.4</ecNumber>
    </recommendedName>
</protein>
<evidence type="ECO:0000256" key="12">
    <source>
        <dbReference type="ARBA" id="ARBA00022679"/>
    </source>
</evidence>
<evidence type="ECO:0000313" key="32">
    <source>
        <dbReference type="Proteomes" id="UP001301140"/>
    </source>
</evidence>
<comment type="catalytic activity">
    <reaction evidence="23">
        <text>Preferential cleavage: (Ac)2-L-Lys-D-Ala-|-D-Ala. Also transpeptidation of peptidyl-alanyl moieties that are N-acyl substituents of D-alanine.</text>
        <dbReference type="EC" id="3.4.16.4"/>
    </reaction>
</comment>
<keyword evidence="14" id="KW-0378">Hydrolase</keyword>
<sequence>MRRLPSILARLALGLLVLALVGAAGLLWVVHRYSEDLPDYGRLADYAPPTVTRVHAGDGRLLAEYARERRVFVPVEAIPERVKHAFIAAEDQNFYSHPGIDPVGILRAVVDNIRRLQDNRRPQGASTITQQVAKNFLLTNELSLDRKIKEAILALRIERAFSKDHILELYLNEIFLGARSYGVAAAALNYFNKSLDQLSLSEAAFLGGLPKAPSRYDPARNHDTAVARRDYVIGRMLDDGYITAEEAREARAEPLVERARAPEEYVSADFFTEEVRRQLVRHFGEEGFYEGGLSVRTTVAPPMQAIADRALRQGLFDYARGEGWRGPLGRIETDDPQARLEQLGSFDPGFELFHWQLAVVLAAGENGAKIALADGSTGRIPLSEMTWAREAREGGGLGPAVKSAAQVASPGDVVVAEKLAEDRYGLRQRPQVEGAVVALDPHTGRVLALSGGFSYRQSQFNRATQALRQPGSAFKPFVYLAGLEAGMTPSTVILDAPLAIEQGPGLPLWRPSNYSDRFYGPTTLRVGLEKSRNVMTVRLAQEAGMERVIDVARRFGIDRGLQPFLAAALGSNEVTPLQLATAYAMLVNGGRELEPYLVERIQDRHGRTVMRRDQRACDACRAESWQEGMLPPELPEERPLVVDPRHAFQMVNMLQGVIDRGTGAAARQPGRPLGGKSGTTNEAKDAWFVGFSPDLVVAVFVGYDQPKSLGSRATGSGVALPIWKDVMLEALDGVPPQPFRTPPNVRIVQVDASTGMLPDGSTDKVISEAFLPGTEPVRSGPATAEGGDGRTGRPAMPGAGGIY</sequence>
<evidence type="ECO:0000256" key="20">
    <source>
        <dbReference type="ARBA" id="ARBA00023251"/>
    </source>
</evidence>
<feature type="domain" description="Glycosyl transferase family 51" evidence="29">
    <location>
        <begin position="59"/>
        <end position="236"/>
    </location>
</feature>
<dbReference type="GO" id="GO:0046677">
    <property type="term" value="P:response to antibiotic"/>
    <property type="evidence" value="ECO:0007669"/>
    <property type="project" value="UniProtKB-KW"/>
</dbReference>
<evidence type="ECO:0000259" key="28">
    <source>
        <dbReference type="Pfam" id="PF00905"/>
    </source>
</evidence>
<evidence type="ECO:0000259" key="29">
    <source>
        <dbReference type="Pfam" id="PF00912"/>
    </source>
</evidence>
<dbReference type="Proteomes" id="UP001301140">
    <property type="component" value="Unassembled WGS sequence"/>
</dbReference>
<keyword evidence="7" id="KW-1003">Cell membrane</keyword>
<dbReference type="Pfam" id="PF17092">
    <property type="entry name" value="PCB_OB"/>
    <property type="match status" value="1"/>
</dbReference>
<dbReference type="GO" id="GO:0008955">
    <property type="term" value="F:peptidoglycan glycosyltransferase activity"/>
    <property type="evidence" value="ECO:0007669"/>
    <property type="project" value="UniProtKB-EC"/>
</dbReference>
<comment type="similarity">
    <text evidence="4">In the N-terminal section; belongs to the glycosyltransferase 51 family.</text>
</comment>
<evidence type="ECO:0000256" key="7">
    <source>
        <dbReference type="ARBA" id="ARBA00022475"/>
    </source>
</evidence>
<evidence type="ECO:0000256" key="5">
    <source>
        <dbReference type="ARBA" id="ARBA00012448"/>
    </source>
</evidence>
<dbReference type="InterPro" id="IPR001460">
    <property type="entry name" value="PCN-bd_Tpept"/>
</dbReference>
<keyword evidence="10" id="KW-0645">Protease</keyword>
<comment type="caution">
    <text evidence="31">The sequence shown here is derived from an EMBL/GenBank/DDBJ whole genome shotgun (WGS) entry which is preliminary data.</text>
</comment>
<accession>A0AAP3UZV2</accession>
<dbReference type="PANTHER" id="PTHR32282:SF27">
    <property type="entry name" value="PENICILLIN-BINDING PROTEIN 1A"/>
    <property type="match status" value="1"/>
</dbReference>
<evidence type="ECO:0000256" key="10">
    <source>
        <dbReference type="ARBA" id="ARBA00022670"/>
    </source>
</evidence>
<evidence type="ECO:0000256" key="23">
    <source>
        <dbReference type="ARBA" id="ARBA00034000"/>
    </source>
</evidence>
<evidence type="ECO:0000256" key="15">
    <source>
        <dbReference type="ARBA" id="ARBA00022960"/>
    </source>
</evidence>
<evidence type="ECO:0000256" key="25">
    <source>
        <dbReference type="ARBA" id="ARBA00049902"/>
    </source>
</evidence>
<dbReference type="Pfam" id="PF00905">
    <property type="entry name" value="Transpeptidase"/>
    <property type="match status" value="1"/>
</dbReference>
<evidence type="ECO:0000256" key="16">
    <source>
        <dbReference type="ARBA" id="ARBA00022968"/>
    </source>
</evidence>
<dbReference type="GO" id="GO:0005886">
    <property type="term" value="C:plasma membrane"/>
    <property type="evidence" value="ECO:0007669"/>
    <property type="project" value="UniProtKB-SubCell"/>
</dbReference>
<dbReference type="PANTHER" id="PTHR32282">
    <property type="entry name" value="BINDING PROTEIN TRANSPEPTIDASE, PUTATIVE-RELATED"/>
    <property type="match status" value="1"/>
</dbReference>
<dbReference type="InterPro" id="IPR031376">
    <property type="entry name" value="PCB_OB"/>
</dbReference>
<evidence type="ECO:0000256" key="27">
    <source>
        <dbReference type="SAM" id="MobiDB-lite"/>
    </source>
</evidence>
<evidence type="ECO:0000313" key="31">
    <source>
        <dbReference type="EMBL" id="MDF1585941.1"/>
    </source>
</evidence>
<dbReference type="SUPFAM" id="SSF56601">
    <property type="entry name" value="beta-lactamase/transpeptidase-like"/>
    <property type="match status" value="1"/>
</dbReference>
<dbReference type="InterPro" id="IPR036950">
    <property type="entry name" value="PBP_transglycosylase"/>
</dbReference>
<dbReference type="RefSeq" id="WP_327788358.1">
    <property type="nucleotide sequence ID" value="NZ_JARGEQ010000051.1"/>
</dbReference>
<evidence type="ECO:0000256" key="26">
    <source>
        <dbReference type="ARBA" id="ARBA00060592"/>
    </source>
</evidence>
<keyword evidence="9" id="KW-0121">Carboxypeptidase</keyword>
<keyword evidence="32" id="KW-1185">Reference proteome</keyword>
<keyword evidence="18" id="KW-1133">Transmembrane helix</keyword>
<dbReference type="AlphaFoldDB" id="A0AAP3UZV2"/>
<evidence type="ECO:0000256" key="6">
    <source>
        <dbReference type="ARBA" id="ARBA00018638"/>
    </source>
</evidence>
<feature type="domain" description="Penicillin-binding protein transpeptidase" evidence="28">
    <location>
        <begin position="434"/>
        <end position="727"/>
    </location>
</feature>
<organism evidence="31 32">
    <name type="scientific">Marinimicrococcus flavescens</name>
    <dbReference type="NCBI Taxonomy" id="3031815"/>
    <lineage>
        <taxon>Bacteria</taxon>
        <taxon>Pseudomonadati</taxon>
        <taxon>Pseudomonadota</taxon>
        <taxon>Alphaproteobacteria</taxon>
        <taxon>Geminicoccales</taxon>
        <taxon>Geminicoccaceae</taxon>
        <taxon>Marinimicrococcus</taxon>
    </lineage>
</organism>
<name>A0AAP3UZV2_9PROT</name>
<keyword evidence="12" id="KW-0808">Transferase</keyword>
<dbReference type="EC" id="3.4.16.4" evidence="5"/>
<dbReference type="EC" id="2.4.99.28" evidence="24"/>
<proteinExistence type="inferred from homology"/>
<evidence type="ECO:0000256" key="17">
    <source>
        <dbReference type="ARBA" id="ARBA00022984"/>
    </source>
</evidence>
<keyword evidence="16" id="KW-0735">Signal-anchor</keyword>
<evidence type="ECO:0000256" key="13">
    <source>
        <dbReference type="ARBA" id="ARBA00022692"/>
    </source>
</evidence>
<dbReference type="GO" id="GO:0071555">
    <property type="term" value="P:cell wall organization"/>
    <property type="evidence" value="ECO:0007669"/>
    <property type="project" value="UniProtKB-KW"/>
</dbReference>
<evidence type="ECO:0000256" key="9">
    <source>
        <dbReference type="ARBA" id="ARBA00022645"/>
    </source>
</evidence>
<keyword evidence="11" id="KW-0328">Glycosyltransferase</keyword>
<evidence type="ECO:0000256" key="8">
    <source>
        <dbReference type="ARBA" id="ARBA00022519"/>
    </source>
</evidence>
<keyword evidence="19" id="KW-0472">Membrane</keyword>
<dbReference type="GO" id="GO:0009252">
    <property type="term" value="P:peptidoglycan biosynthetic process"/>
    <property type="evidence" value="ECO:0007669"/>
    <property type="project" value="UniProtKB-KW"/>
</dbReference>
<keyword evidence="22" id="KW-0961">Cell wall biogenesis/degradation</keyword>
<evidence type="ECO:0000256" key="4">
    <source>
        <dbReference type="ARBA" id="ARBA00007739"/>
    </source>
</evidence>
<evidence type="ECO:0000259" key="30">
    <source>
        <dbReference type="Pfam" id="PF17092"/>
    </source>
</evidence>
<keyword evidence="20" id="KW-0046">Antibiotic resistance</keyword>
<dbReference type="GO" id="GO:0009002">
    <property type="term" value="F:serine-type D-Ala-D-Ala carboxypeptidase activity"/>
    <property type="evidence" value="ECO:0007669"/>
    <property type="project" value="UniProtKB-EC"/>
</dbReference>
<keyword evidence="21" id="KW-0511">Multifunctional enzyme</keyword>
<feature type="region of interest" description="Disordered" evidence="27">
    <location>
        <begin position="772"/>
        <end position="803"/>
    </location>
</feature>
<dbReference type="InterPro" id="IPR050396">
    <property type="entry name" value="Glycosyltr_51/Transpeptidase"/>
</dbReference>
<comment type="subcellular location">
    <subcellularLocation>
        <location evidence="1">Cell inner membrane</location>
        <topology evidence="1">Single-pass type II membrane protein</topology>
    </subcellularLocation>
</comment>
<comment type="pathway">
    <text evidence="2">Cell wall biogenesis; peptidoglycan biosynthesis.</text>
</comment>
<dbReference type="GO" id="GO:0008658">
    <property type="term" value="F:penicillin binding"/>
    <property type="evidence" value="ECO:0007669"/>
    <property type="project" value="InterPro"/>
</dbReference>
<comment type="catalytic activity">
    <reaction evidence="25">
        <text>[GlcNAc-(1-&gt;4)-Mur2Ac(oyl-L-Ala-gamma-D-Glu-L-Lys-D-Ala-D-Ala)](n)-di-trans,octa-cis-undecaprenyl diphosphate + beta-D-GlcNAc-(1-&gt;4)-Mur2Ac(oyl-L-Ala-gamma-D-Glu-L-Lys-D-Ala-D-Ala)-di-trans,octa-cis-undecaprenyl diphosphate = [GlcNAc-(1-&gt;4)-Mur2Ac(oyl-L-Ala-gamma-D-Glu-L-Lys-D-Ala-D-Ala)](n+1)-di-trans,octa-cis-undecaprenyl diphosphate + di-trans,octa-cis-undecaprenyl diphosphate + H(+)</text>
        <dbReference type="Rhea" id="RHEA:23708"/>
        <dbReference type="Rhea" id="RHEA-COMP:9602"/>
        <dbReference type="Rhea" id="RHEA-COMP:9603"/>
        <dbReference type="ChEBI" id="CHEBI:15378"/>
        <dbReference type="ChEBI" id="CHEBI:58405"/>
        <dbReference type="ChEBI" id="CHEBI:60033"/>
        <dbReference type="ChEBI" id="CHEBI:78435"/>
        <dbReference type="EC" id="2.4.99.28"/>
    </reaction>
</comment>
<evidence type="ECO:0000256" key="11">
    <source>
        <dbReference type="ARBA" id="ARBA00022676"/>
    </source>
</evidence>
<evidence type="ECO:0000256" key="2">
    <source>
        <dbReference type="ARBA" id="ARBA00004752"/>
    </source>
</evidence>
<dbReference type="GO" id="GO:0030288">
    <property type="term" value="C:outer membrane-bounded periplasmic space"/>
    <property type="evidence" value="ECO:0007669"/>
    <property type="project" value="TreeGrafter"/>
</dbReference>
<evidence type="ECO:0000256" key="21">
    <source>
        <dbReference type="ARBA" id="ARBA00023268"/>
    </source>
</evidence>
<evidence type="ECO:0000256" key="19">
    <source>
        <dbReference type="ARBA" id="ARBA00023136"/>
    </source>
</evidence>
<reference evidence="31 32" key="1">
    <citation type="submission" date="2023-03" db="EMBL/GenBank/DDBJ databases">
        <title>YIM 152171 draft genome.</title>
        <authorList>
            <person name="Yang Z."/>
        </authorList>
    </citation>
    <scope>NUCLEOTIDE SEQUENCE [LARGE SCALE GENOMIC DNA]</scope>
    <source>
        <strain evidence="31 32">YIM 152171</strain>
    </source>
</reference>
<dbReference type="InterPro" id="IPR023346">
    <property type="entry name" value="Lysozyme-like_dom_sf"/>
</dbReference>
<dbReference type="NCBIfam" id="TIGR02074">
    <property type="entry name" value="PBP_1a_fam"/>
    <property type="match status" value="1"/>
</dbReference>
<comment type="similarity">
    <text evidence="3">In the C-terminal section; belongs to the transpeptidase family.</text>
</comment>
<gene>
    <name evidence="31" type="ORF">PZ740_06030</name>
</gene>
<dbReference type="Pfam" id="PF00912">
    <property type="entry name" value="Transgly"/>
    <property type="match status" value="1"/>
</dbReference>
<dbReference type="SUPFAM" id="SSF53955">
    <property type="entry name" value="Lysozyme-like"/>
    <property type="match status" value="1"/>
</dbReference>
<evidence type="ECO:0000256" key="3">
    <source>
        <dbReference type="ARBA" id="ARBA00007090"/>
    </source>
</evidence>
<dbReference type="Gene3D" id="3.40.710.10">
    <property type="entry name" value="DD-peptidase/beta-lactamase superfamily"/>
    <property type="match status" value="2"/>
</dbReference>
<keyword evidence="17" id="KW-0573">Peptidoglycan synthesis</keyword>
<dbReference type="GO" id="GO:0008360">
    <property type="term" value="P:regulation of cell shape"/>
    <property type="evidence" value="ECO:0007669"/>
    <property type="project" value="UniProtKB-KW"/>
</dbReference>
<evidence type="ECO:0000256" key="18">
    <source>
        <dbReference type="ARBA" id="ARBA00022989"/>
    </source>
</evidence>
<evidence type="ECO:0000256" key="22">
    <source>
        <dbReference type="ARBA" id="ARBA00023316"/>
    </source>
</evidence>
<dbReference type="EMBL" id="JARGEQ010000051">
    <property type="protein sequence ID" value="MDF1585941.1"/>
    <property type="molecule type" value="Genomic_DNA"/>
</dbReference>
<dbReference type="InterPro" id="IPR001264">
    <property type="entry name" value="Glyco_trans_51"/>
</dbReference>
<evidence type="ECO:0000256" key="24">
    <source>
        <dbReference type="ARBA" id="ARBA00044770"/>
    </source>
</evidence>
<dbReference type="FunFam" id="1.10.3810.10:FF:000003">
    <property type="entry name" value="Penicillin-binding protein 1a"/>
    <property type="match status" value="1"/>
</dbReference>
<comment type="pathway">
    <text evidence="26">Glycan biosynthesis.</text>
</comment>
<keyword evidence="15" id="KW-0133">Cell shape</keyword>
<keyword evidence="8" id="KW-0997">Cell inner membrane</keyword>
<evidence type="ECO:0000256" key="1">
    <source>
        <dbReference type="ARBA" id="ARBA00004249"/>
    </source>
</evidence>
<dbReference type="GO" id="GO:0006508">
    <property type="term" value="P:proteolysis"/>
    <property type="evidence" value="ECO:0007669"/>
    <property type="project" value="UniProtKB-KW"/>
</dbReference>
<dbReference type="Gene3D" id="1.10.3810.10">
    <property type="entry name" value="Biosynthetic peptidoglycan transglycosylase-like"/>
    <property type="match status" value="1"/>
</dbReference>
<keyword evidence="13" id="KW-0812">Transmembrane</keyword>
<feature type="domain" description="Penicillin-binding protein OB-like" evidence="30">
    <location>
        <begin position="324"/>
        <end position="432"/>
    </location>
</feature>